<dbReference type="GO" id="GO:0008652">
    <property type="term" value="P:amino acid biosynthetic process"/>
    <property type="evidence" value="ECO:0007669"/>
    <property type="project" value="UniProtKB-KW"/>
</dbReference>
<dbReference type="Pfam" id="PF01202">
    <property type="entry name" value="SKI"/>
    <property type="match status" value="1"/>
</dbReference>
<evidence type="ECO:0000256" key="11">
    <source>
        <dbReference type="HAMAP-Rule" id="MF_00109"/>
    </source>
</evidence>
<dbReference type="SUPFAM" id="SSF52540">
    <property type="entry name" value="P-loop containing nucleoside triphosphate hydrolases"/>
    <property type="match status" value="1"/>
</dbReference>
<dbReference type="GO" id="GO:0009423">
    <property type="term" value="P:chorismate biosynthetic process"/>
    <property type="evidence" value="ECO:0007669"/>
    <property type="project" value="UniProtKB-UniRule"/>
</dbReference>
<name>A0A2S5TJ08_9GAMM</name>
<keyword evidence="5 11" id="KW-0808">Transferase</keyword>
<dbReference type="NCBIfam" id="NF003456">
    <property type="entry name" value="PRK05057.1"/>
    <property type="match status" value="1"/>
</dbReference>
<keyword evidence="7 11" id="KW-0418">Kinase</keyword>
<comment type="pathway">
    <text evidence="1 11">Metabolic intermediate biosynthesis; chorismate biosynthesis; chorismate from D-erythrose 4-phosphate and phosphoenolpyruvate: step 5/7.</text>
</comment>
<keyword evidence="11" id="KW-0963">Cytoplasm</keyword>
<keyword evidence="8 11" id="KW-0067">ATP-binding</keyword>
<dbReference type="PRINTS" id="PR01100">
    <property type="entry name" value="SHIKIMTKNASE"/>
</dbReference>
<dbReference type="OrthoDB" id="9800332at2"/>
<feature type="binding site" evidence="11">
    <location>
        <position position="120"/>
    </location>
    <ligand>
        <name>ATP</name>
        <dbReference type="ChEBI" id="CHEBI:30616"/>
    </ligand>
</feature>
<dbReference type="UniPathway" id="UPA00053">
    <property type="reaction ID" value="UER00088"/>
</dbReference>
<dbReference type="GO" id="GO:0009073">
    <property type="term" value="P:aromatic amino acid family biosynthetic process"/>
    <property type="evidence" value="ECO:0007669"/>
    <property type="project" value="UniProtKB-KW"/>
</dbReference>
<dbReference type="HAMAP" id="MF_00109">
    <property type="entry name" value="Shikimate_kinase"/>
    <property type="match status" value="1"/>
</dbReference>
<keyword evidence="4 11" id="KW-0028">Amino-acid biosynthesis</keyword>
<keyword evidence="11" id="KW-0479">Metal-binding</keyword>
<comment type="subcellular location">
    <subcellularLocation>
        <location evidence="11">Cytoplasm</location>
    </subcellularLocation>
</comment>
<reference evidence="12 13" key="1">
    <citation type="submission" date="2018-02" db="EMBL/GenBank/DDBJ databases">
        <title>Genome sequencing of Solimonas sp. HR-BB.</title>
        <authorList>
            <person name="Lee Y."/>
            <person name="Jeon C.O."/>
        </authorList>
    </citation>
    <scope>NUCLEOTIDE SEQUENCE [LARGE SCALE GENOMIC DNA]</scope>
    <source>
        <strain evidence="12 13">HR-BB</strain>
    </source>
</reference>
<protein>
    <recommendedName>
        <fullName evidence="3 11">Shikimate kinase</fullName>
        <shortName evidence="11">SK</shortName>
        <ecNumber evidence="3 11">2.7.1.71</ecNumber>
    </recommendedName>
</protein>
<dbReference type="PANTHER" id="PTHR21087">
    <property type="entry name" value="SHIKIMATE KINASE"/>
    <property type="match status" value="1"/>
</dbReference>
<sequence length="175" mass="19365">MNKKASIFLVGPMGAGKTTVGKRLGETLALEFIDSDHEIELRTGVDIPYIFEKEGEPGFRRREKAVIADLTLRSGIVLATGGGSVLDPDNRQCLAGRGFVVYLHASVDQQLARTARSDNRPLLKNSANRREVLETLFSQRDPLYREIADLVLDTDERSAKALVKEIQDRLADPDS</sequence>
<evidence type="ECO:0000256" key="9">
    <source>
        <dbReference type="ARBA" id="ARBA00023141"/>
    </source>
</evidence>
<dbReference type="RefSeq" id="WP_104229201.1">
    <property type="nucleotide sequence ID" value="NZ_PSNW01000002.1"/>
</dbReference>
<accession>A0A2S5TJ08</accession>
<dbReference type="GO" id="GO:0005829">
    <property type="term" value="C:cytosol"/>
    <property type="evidence" value="ECO:0007669"/>
    <property type="project" value="TreeGrafter"/>
</dbReference>
<gene>
    <name evidence="11" type="primary">aroK</name>
    <name evidence="12" type="ORF">C3942_04680</name>
</gene>
<keyword evidence="6 11" id="KW-0547">Nucleotide-binding</keyword>
<dbReference type="InterPro" id="IPR027417">
    <property type="entry name" value="P-loop_NTPase"/>
</dbReference>
<evidence type="ECO:0000256" key="2">
    <source>
        <dbReference type="ARBA" id="ARBA00006997"/>
    </source>
</evidence>
<feature type="binding site" evidence="11">
    <location>
        <position position="36"/>
    </location>
    <ligand>
        <name>substrate</name>
    </ligand>
</feature>
<evidence type="ECO:0000256" key="5">
    <source>
        <dbReference type="ARBA" id="ARBA00022679"/>
    </source>
</evidence>
<dbReference type="CDD" id="cd00464">
    <property type="entry name" value="SK"/>
    <property type="match status" value="1"/>
</dbReference>
<evidence type="ECO:0000256" key="6">
    <source>
        <dbReference type="ARBA" id="ARBA00022741"/>
    </source>
</evidence>
<dbReference type="GO" id="GO:0000287">
    <property type="term" value="F:magnesium ion binding"/>
    <property type="evidence" value="ECO:0007669"/>
    <property type="project" value="UniProtKB-UniRule"/>
</dbReference>
<feature type="binding site" evidence="11">
    <location>
        <position position="140"/>
    </location>
    <ligand>
        <name>substrate</name>
    </ligand>
</feature>
<evidence type="ECO:0000313" key="13">
    <source>
        <dbReference type="Proteomes" id="UP000238220"/>
    </source>
</evidence>
<feature type="binding site" evidence="11">
    <location>
        <position position="157"/>
    </location>
    <ligand>
        <name>ATP</name>
        <dbReference type="ChEBI" id="CHEBI:30616"/>
    </ligand>
</feature>
<dbReference type="InterPro" id="IPR031322">
    <property type="entry name" value="Shikimate/glucono_kinase"/>
</dbReference>
<keyword evidence="9 11" id="KW-0057">Aromatic amino acid biosynthesis</keyword>
<dbReference type="Proteomes" id="UP000238220">
    <property type="component" value="Unassembled WGS sequence"/>
</dbReference>
<evidence type="ECO:0000256" key="4">
    <source>
        <dbReference type="ARBA" id="ARBA00022605"/>
    </source>
</evidence>
<keyword evidence="11" id="KW-0460">Magnesium</keyword>
<dbReference type="InterPro" id="IPR000623">
    <property type="entry name" value="Shikimate_kinase/TSH1"/>
</dbReference>
<evidence type="ECO:0000256" key="7">
    <source>
        <dbReference type="ARBA" id="ARBA00022777"/>
    </source>
</evidence>
<evidence type="ECO:0000256" key="10">
    <source>
        <dbReference type="ARBA" id="ARBA00048567"/>
    </source>
</evidence>
<comment type="catalytic activity">
    <reaction evidence="10 11">
        <text>shikimate + ATP = 3-phosphoshikimate + ADP + H(+)</text>
        <dbReference type="Rhea" id="RHEA:13121"/>
        <dbReference type="ChEBI" id="CHEBI:15378"/>
        <dbReference type="ChEBI" id="CHEBI:30616"/>
        <dbReference type="ChEBI" id="CHEBI:36208"/>
        <dbReference type="ChEBI" id="CHEBI:145989"/>
        <dbReference type="ChEBI" id="CHEBI:456216"/>
        <dbReference type="EC" id="2.7.1.71"/>
    </reaction>
</comment>
<feature type="binding site" evidence="11">
    <location>
        <begin position="14"/>
        <end position="19"/>
    </location>
    <ligand>
        <name>ATP</name>
        <dbReference type="ChEBI" id="CHEBI:30616"/>
    </ligand>
</feature>
<comment type="subunit">
    <text evidence="11">Monomer.</text>
</comment>
<evidence type="ECO:0000256" key="1">
    <source>
        <dbReference type="ARBA" id="ARBA00004842"/>
    </source>
</evidence>
<organism evidence="12 13">
    <name type="scientific">Solimonas fluminis</name>
    <dbReference type="NCBI Taxonomy" id="2086571"/>
    <lineage>
        <taxon>Bacteria</taxon>
        <taxon>Pseudomonadati</taxon>
        <taxon>Pseudomonadota</taxon>
        <taxon>Gammaproteobacteria</taxon>
        <taxon>Nevskiales</taxon>
        <taxon>Nevskiaceae</taxon>
        <taxon>Solimonas</taxon>
    </lineage>
</organism>
<dbReference type="GO" id="GO:0005524">
    <property type="term" value="F:ATP binding"/>
    <property type="evidence" value="ECO:0007669"/>
    <property type="project" value="UniProtKB-UniRule"/>
</dbReference>
<feature type="binding site" evidence="11">
    <location>
        <position position="82"/>
    </location>
    <ligand>
        <name>substrate</name>
    </ligand>
</feature>
<feature type="binding site" evidence="11">
    <location>
        <position position="60"/>
    </location>
    <ligand>
        <name>substrate</name>
    </ligand>
</feature>
<evidence type="ECO:0000256" key="8">
    <source>
        <dbReference type="ARBA" id="ARBA00022840"/>
    </source>
</evidence>
<dbReference type="EC" id="2.7.1.71" evidence="3 11"/>
<dbReference type="PROSITE" id="PS01128">
    <property type="entry name" value="SHIKIMATE_KINASE"/>
    <property type="match status" value="1"/>
</dbReference>
<evidence type="ECO:0000256" key="3">
    <source>
        <dbReference type="ARBA" id="ARBA00012154"/>
    </source>
</evidence>
<dbReference type="EMBL" id="PSNW01000002">
    <property type="protein sequence ID" value="PPE74974.1"/>
    <property type="molecule type" value="Genomic_DNA"/>
</dbReference>
<keyword evidence="13" id="KW-1185">Reference proteome</keyword>
<dbReference type="Gene3D" id="3.40.50.300">
    <property type="entry name" value="P-loop containing nucleotide triphosphate hydrolases"/>
    <property type="match status" value="1"/>
</dbReference>
<comment type="similarity">
    <text evidence="2 11">Belongs to the shikimate kinase family.</text>
</comment>
<comment type="caution">
    <text evidence="12">The sequence shown here is derived from an EMBL/GenBank/DDBJ whole genome shotgun (WGS) entry which is preliminary data.</text>
</comment>
<comment type="function">
    <text evidence="11">Catalyzes the specific phosphorylation of the 3-hydroxyl group of shikimic acid using ATP as a cosubstrate.</text>
</comment>
<proteinExistence type="inferred from homology"/>
<comment type="cofactor">
    <cofactor evidence="11">
        <name>Mg(2+)</name>
        <dbReference type="ChEBI" id="CHEBI:18420"/>
    </cofactor>
    <text evidence="11">Binds 1 Mg(2+) ion per subunit.</text>
</comment>
<dbReference type="InterPro" id="IPR023000">
    <property type="entry name" value="Shikimate_kinase_CS"/>
</dbReference>
<evidence type="ECO:0000313" key="12">
    <source>
        <dbReference type="EMBL" id="PPE74974.1"/>
    </source>
</evidence>
<dbReference type="GO" id="GO:0004765">
    <property type="term" value="F:shikimate kinase activity"/>
    <property type="evidence" value="ECO:0007669"/>
    <property type="project" value="UniProtKB-UniRule"/>
</dbReference>
<dbReference type="AlphaFoldDB" id="A0A2S5TJ08"/>
<dbReference type="PANTHER" id="PTHR21087:SF16">
    <property type="entry name" value="SHIKIMATE KINASE 1, CHLOROPLASTIC"/>
    <property type="match status" value="1"/>
</dbReference>
<feature type="binding site" evidence="11">
    <location>
        <position position="18"/>
    </location>
    <ligand>
        <name>Mg(2+)</name>
        <dbReference type="ChEBI" id="CHEBI:18420"/>
    </ligand>
</feature>